<reference evidence="6 7" key="1">
    <citation type="submission" date="2018-08" db="EMBL/GenBank/DDBJ databases">
        <authorList>
            <person name="Ferrada E.E."/>
            <person name="Latorre B.A."/>
        </authorList>
    </citation>
    <scope>NUCLEOTIDE SEQUENCE [LARGE SCALE GENOMIC DNA]</scope>
    <source>
        <strain evidence="6 7">VK-A60T</strain>
    </source>
</reference>
<evidence type="ECO:0000259" key="5">
    <source>
        <dbReference type="PROSITE" id="PS50075"/>
    </source>
</evidence>
<dbReference type="GO" id="GO:0043041">
    <property type="term" value="P:amino acid activation for nonribosomal peptide biosynthetic process"/>
    <property type="evidence" value="ECO:0007669"/>
    <property type="project" value="TreeGrafter"/>
</dbReference>
<dbReference type="InterPro" id="IPR020806">
    <property type="entry name" value="PKS_PP-bd"/>
</dbReference>
<dbReference type="Pfam" id="PF00501">
    <property type="entry name" value="AMP-binding"/>
    <property type="match status" value="2"/>
</dbReference>
<dbReference type="NCBIfam" id="TIGR01733">
    <property type="entry name" value="AA-adenyl-dom"/>
    <property type="match status" value="1"/>
</dbReference>
<dbReference type="InterPro" id="IPR042099">
    <property type="entry name" value="ANL_N_sf"/>
</dbReference>
<sequence length="1562" mass="165624">MVNSGAWASVSEAFTARRAAHPDAVAVTGAYGDLSFEQLGRMADSVAASVRALGTPAERAELPVGYLGARRPHFLATVLGVLGSGAAYVPLDPSWPPARIADVAEVAGLRHVFVDAEHTALARDAGLSPVLPVEEALEPERPAPVARWAGTGSDLAYLVFTSGSTGAPKGVLTEHAALANTCARIADRWGLTPADRVLQFTTLGVDITLEEAFSAWTAGAALALMEPATAGDLVRFTAFLEEFQVSALDLPTSFWTAWLSAVEAGDVPPPPGCVRSVAVGSEEVAADDIARWQAVAGPGCRTFNMYGSTEQAITSVVDGPLAPGDPVGSGVIGRPLSGVRAYVLDERLCPQPPGVPGELYIGGLATARGYVRQSARTAERFLPDPFAGRPGDRMYATGDRAVALTDGGFRFAGRIDTRLKIRGFTVQPREVEGVLAEVAGVEKVSVTTEPGPDGRDLLVAEVVGTAAAGEAERLVGELTRRAAERLPDHACPRRYVVHSQAGSTPRMLGPSARPPGRVDTAEDPPDSGPAHRAAVAGVTAMWRELLGDQEIAASDSFLDLGGNSLLAIQLLTRLRGRYGVAVDIARFFEEPTVAALASVLVAAGVETLESWRDDASGSSRLPRTTRDEGPCWSGQERLWFLQRLLPESAAYHIPLAFEVTGEVSLPALRIALQAVAERHEPLRTAVRLDGARLTQVVVAPDVPVETASVPHTVQEELDSENGVLASFVSRPFDLEAGRVLRAMVVECAAGRTLLAFAVHHVAFDEWSAGLFLNELSEAYAFALRDAPSAPRPLGARYLDFCVWQADAAFRQRVTERLGFWREYLEGLPEQALPADLLPPERPTRAGDERRFTVPRRQAAALAALTRREGVTRYHTLLALFSVLLARYSGTYDLAVGVPAANRGSEELEELIGFFVNTLPVRVRLEDNPTFAEAVRRVSKSTLAAQDAGHVPVDEIARAVGRHGSANRNPVFQTLFVMDEEQRGSLRLSGSEVRPVHVPVRSSALDLTLAIGDGDDGTLSGRLWYCAEVFGPETAERMVASFLTLVDQVVADPDLRVRDMDAARPVDRSLAAATAPALGPEERAPLAVRFETAARRWPDRTALVSDGRSVAYGALSVLVEDVRTRLLDAAPMAAFVPLVLPEGPLLIAAMLAVNSLGRAFLPVDPRWSRQHVADVVARTGNPFAVVAEGADTSAVPAGVRPLPVGDRPRPGPREPHRTADAPGHERRPVYAVCTAEPADPPDLAVVGHWAFARHTEWAVRYFGTAAPTVLHATPPARAHGVWELLWPLAHGGTAVLPDSGERTDPKALTATLARDGVDTLFLLPSALAELVDHVSAEPGRADDLAALRTLITIGEAPREPAARRFGSLAPAARLYHLHTDAGGGLAALVRAMTGTPEESGELVVGDGSAVIVDDRRRAVPHGVLGELCLTADDDGYGTGGVANTALGRRRLVKSRYPELTAGAHLVRTGELARMRPSGAIELCGAVDDRAMLRGVRVWLGRVAAHVAGHPGVRSATVAATPPDAAPPQRTAALLDAAPPDVATAALRAVTGANGLPTTPQTGR</sequence>
<dbReference type="CDD" id="cd05930">
    <property type="entry name" value="A_NRPS"/>
    <property type="match status" value="1"/>
</dbReference>
<dbReference type="SUPFAM" id="SSF52777">
    <property type="entry name" value="CoA-dependent acyltransferases"/>
    <property type="match status" value="2"/>
</dbReference>
<dbReference type="KEGG" id="sky:D0C37_30565"/>
<evidence type="ECO:0000256" key="1">
    <source>
        <dbReference type="ARBA" id="ARBA00001957"/>
    </source>
</evidence>
<dbReference type="InterPro" id="IPR010071">
    <property type="entry name" value="AA_adenyl_dom"/>
</dbReference>
<gene>
    <name evidence="6" type="ORF">D0C37_30565</name>
</gene>
<evidence type="ECO:0000256" key="4">
    <source>
        <dbReference type="SAM" id="MobiDB-lite"/>
    </source>
</evidence>
<dbReference type="GO" id="GO:0044550">
    <property type="term" value="P:secondary metabolite biosynthetic process"/>
    <property type="evidence" value="ECO:0007669"/>
    <property type="project" value="TreeGrafter"/>
</dbReference>
<dbReference type="RefSeq" id="WP_117350727.1">
    <property type="nucleotide sequence ID" value="NZ_CP031742.1"/>
</dbReference>
<dbReference type="PROSITE" id="PS50075">
    <property type="entry name" value="CARRIER"/>
    <property type="match status" value="1"/>
</dbReference>
<dbReference type="PANTHER" id="PTHR45527">
    <property type="entry name" value="NONRIBOSOMAL PEPTIDE SYNTHETASE"/>
    <property type="match status" value="1"/>
</dbReference>
<dbReference type="InterPro" id="IPR023213">
    <property type="entry name" value="CAT-like_dom_sf"/>
</dbReference>
<evidence type="ECO:0000313" key="6">
    <source>
        <dbReference type="EMBL" id="AXQ58523.1"/>
    </source>
</evidence>
<protein>
    <submittedName>
        <fullName evidence="6">Amino acid adenylation domain-containing protein</fullName>
    </submittedName>
</protein>
<dbReference type="Gene3D" id="3.30.559.30">
    <property type="entry name" value="Nonribosomal peptide synthetase, condensation domain"/>
    <property type="match status" value="1"/>
</dbReference>
<dbReference type="GO" id="GO:0003824">
    <property type="term" value="F:catalytic activity"/>
    <property type="evidence" value="ECO:0007669"/>
    <property type="project" value="InterPro"/>
</dbReference>
<evidence type="ECO:0000313" key="7">
    <source>
        <dbReference type="Proteomes" id="UP000259636"/>
    </source>
</evidence>
<dbReference type="GeneID" id="300118465"/>
<dbReference type="Gene3D" id="3.30.300.30">
    <property type="match status" value="1"/>
</dbReference>
<organism evidence="6 7">
    <name type="scientific">Streptomyces koyangensis</name>
    <dbReference type="NCBI Taxonomy" id="188770"/>
    <lineage>
        <taxon>Bacteria</taxon>
        <taxon>Bacillati</taxon>
        <taxon>Actinomycetota</taxon>
        <taxon>Actinomycetes</taxon>
        <taxon>Kitasatosporales</taxon>
        <taxon>Streptomycetaceae</taxon>
        <taxon>Streptomyces</taxon>
        <taxon>Streptomyces aurantiacus group</taxon>
    </lineage>
</organism>
<dbReference type="InterPro" id="IPR000873">
    <property type="entry name" value="AMP-dep_synth/lig_dom"/>
</dbReference>
<dbReference type="Pfam" id="PF00550">
    <property type="entry name" value="PP-binding"/>
    <property type="match status" value="1"/>
</dbReference>
<dbReference type="SUPFAM" id="SSF56801">
    <property type="entry name" value="Acetyl-CoA synthetase-like"/>
    <property type="match status" value="2"/>
</dbReference>
<dbReference type="GO" id="GO:0005737">
    <property type="term" value="C:cytoplasm"/>
    <property type="evidence" value="ECO:0007669"/>
    <property type="project" value="TreeGrafter"/>
</dbReference>
<dbReference type="SMART" id="SM00823">
    <property type="entry name" value="PKS_PP"/>
    <property type="match status" value="1"/>
</dbReference>
<dbReference type="InterPro" id="IPR045851">
    <property type="entry name" value="AMP-bd_C_sf"/>
</dbReference>
<proteinExistence type="predicted"/>
<keyword evidence="3" id="KW-0597">Phosphoprotein</keyword>
<evidence type="ECO:0000256" key="3">
    <source>
        <dbReference type="ARBA" id="ARBA00022553"/>
    </source>
</evidence>
<evidence type="ECO:0000256" key="2">
    <source>
        <dbReference type="ARBA" id="ARBA00022450"/>
    </source>
</evidence>
<dbReference type="InterPro" id="IPR020845">
    <property type="entry name" value="AMP-binding_CS"/>
</dbReference>
<dbReference type="InterPro" id="IPR009081">
    <property type="entry name" value="PP-bd_ACP"/>
</dbReference>
<dbReference type="InterPro" id="IPR036736">
    <property type="entry name" value="ACP-like_sf"/>
</dbReference>
<dbReference type="CDD" id="cd19531">
    <property type="entry name" value="LCL_NRPS-like"/>
    <property type="match status" value="1"/>
</dbReference>
<dbReference type="InterPro" id="IPR001242">
    <property type="entry name" value="Condensation_dom"/>
</dbReference>
<dbReference type="GO" id="GO:0017000">
    <property type="term" value="P:antibiotic biosynthetic process"/>
    <property type="evidence" value="ECO:0007669"/>
    <property type="project" value="UniProtKB-ARBA"/>
</dbReference>
<keyword evidence="2" id="KW-0596">Phosphopantetheine</keyword>
<dbReference type="Pfam" id="PF00668">
    <property type="entry name" value="Condensation"/>
    <property type="match status" value="1"/>
</dbReference>
<dbReference type="Gene3D" id="3.30.559.10">
    <property type="entry name" value="Chloramphenicol acetyltransferase-like domain"/>
    <property type="match status" value="1"/>
</dbReference>
<feature type="region of interest" description="Disordered" evidence="4">
    <location>
        <begin position="1195"/>
        <end position="1223"/>
    </location>
</feature>
<dbReference type="Proteomes" id="UP000259636">
    <property type="component" value="Chromosome"/>
</dbReference>
<dbReference type="Gene3D" id="2.30.38.10">
    <property type="entry name" value="Luciferase, Domain 3"/>
    <property type="match status" value="1"/>
</dbReference>
<dbReference type="Gene3D" id="3.40.50.12780">
    <property type="entry name" value="N-terminal domain of ligase-like"/>
    <property type="match status" value="1"/>
</dbReference>
<feature type="domain" description="Carrier" evidence="5">
    <location>
        <begin position="529"/>
        <end position="604"/>
    </location>
</feature>
<dbReference type="PROSITE" id="PS00012">
    <property type="entry name" value="PHOSPHOPANTETHEINE"/>
    <property type="match status" value="1"/>
</dbReference>
<dbReference type="PANTHER" id="PTHR45527:SF1">
    <property type="entry name" value="FATTY ACID SYNTHASE"/>
    <property type="match status" value="1"/>
</dbReference>
<dbReference type="Gene3D" id="1.10.1200.10">
    <property type="entry name" value="ACP-like"/>
    <property type="match status" value="1"/>
</dbReference>
<comment type="cofactor">
    <cofactor evidence="1">
        <name>pantetheine 4'-phosphate</name>
        <dbReference type="ChEBI" id="CHEBI:47942"/>
    </cofactor>
</comment>
<feature type="region of interest" description="Disordered" evidence="4">
    <location>
        <begin position="500"/>
        <end position="531"/>
    </location>
</feature>
<feature type="compositionally biased region" description="Basic and acidic residues" evidence="4">
    <location>
        <begin position="1205"/>
        <end position="1223"/>
    </location>
</feature>
<dbReference type="SUPFAM" id="SSF47336">
    <property type="entry name" value="ACP-like"/>
    <property type="match status" value="1"/>
</dbReference>
<name>A0A385DJ44_9ACTN</name>
<dbReference type="InterPro" id="IPR006162">
    <property type="entry name" value="Ppantetheine_attach_site"/>
</dbReference>
<dbReference type="Gene3D" id="3.40.50.980">
    <property type="match status" value="2"/>
</dbReference>
<accession>A0A385DJ44</accession>
<dbReference type="GO" id="GO:0031177">
    <property type="term" value="F:phosphopantetheine binding"/>
    <property type="evidence" value="ECO:0007669"/>
    <property type="project" value="InterPro"/>
</dbReference>
<dbReference type="PROSITE" id="PS00455">
    <property type="entry name" value="AMP_BINDING"/>
    <property type="match status" value="1"/>
</dbReference>
<dbReference type="GO" id="GO:0008610">
    <property type="term" value="P:lipid biosynthetic process"/>
    <property type="evidence" value="ECO:0007669"/>
    <property type="project" value="UniProtKB-ARBA"/>
</dbReference>
<dbReference type="EMBL" id="CP031742">
    <property type="protein sequence ID" value="AXQ58523.1"/>
    <property type="molecule type" value="Genomic_DNA"/>
</dbReference>